<dbReference type="AlphaFoldDB" id="A0A9W7SZ10"/>
<reference evidence="2 3" key="1">
    <citation type="journal article" date="2018" name="IMA Fungus">
        <title>IMA Genome-F 10: Nine draft genome sequences of Claviceps purpurea s.lat., including C. arundinis, C. humidiphila, and C. cf. spartinae, pseudomolecules for the pitch canker pathogen Fusarium circinatum, draft genome of Davidsoniella eucalypti, Grosmannia galeiformis, Quambalaria eucalypti, and Teratosphaeria destructans.</title>
        <authorList>
            <person name="Wingfield B.D."/>
            <person name="Liu M."/>
            <person name="Nguyen H.D."/>
            <person name="Lane F.A."/>
            <person name="Morgan S.W."/>
            <person name="De Vos L."/>
            <person name="Wilken P.M."/>
            <person name="Duong T.A."/>
            <person name="Aylward J."/>
            <person name="Coetzee M.P."/>
            <person name="Dadej K."/>
            <person name="De Beer Z.W."/>
            <person name="Findlay W."/>
            <person name="Havenga M."/>
            <person name="Kolarik M."/>
            <person name="Menzies J.G."/>
            <person name="Naidoo K."/>
            <person name="Pochopski O."/>
            <person name="Shoukouhi P."/>
            <person name="Santana Q.C."/>
            <person name="Seifert K.A."/>
            <person name="Soal N."/>
            <person name="Steenkamp E.T."/>
            <person name="Tatham C.T."/>
            <person name="van der Nest M.A."/>
            <person name="Wingfield M.J."/>
        </authorList>
    </citation>
    <scope>NUCLEOTIDE SEQUENCE [LARGE SCALE GENOMIC DNA]</scope>
    <source>
        <strain evidence="2">CMW44962</strain>
    </source>
</reference>
<evidence type="ECO:0000256" key="1">
    <source>
        <dbReference type="SAM" id="MobiDB-lite"/>
    </source>
</evidence>
<evidence type="ECO:0000313" key="2">
    <source>
        <dbReference type="EMBL" id="KAH9843238.1"/>
    </source>
</evidence>
<evidence type="ECO:0000313" key="3">
    <source>
        <dbReference type="Proteomes" id="UP001138500"/>
    </source>
</evidence>
<dbReference type="EMBL" id="RIBY02000414">
    <property type="protein sequence ID" value="KAH9843238.1"/>
    <property type="molecule type" value="Genomic_DNA"/>
</dbReference>
<keyword evidence="3" id="KW-1185">Reference proteome</keyword>
<reference evidence="2 3" key="2">
    <citation type="journal article" date="2021" name="Curr. Genet.">
        <title>Genetic response to nitrogen starvation in the aggressive Eucalyptus foliar pathogen Teratosphaeria destructans.</title>
        <authorList>
            <person name="Havenga M."/>
            <person name="Wingfield B.D."/>
            <person name="Wingfield M.J."/>
            <person name="Dreyer L.L."/>
            <person name="Roets F."/>
            <person name="Aylward J."/>
        </authorList>
    </citation>
    <scope>NUCLEOTIDE SEQUENCE [LARGE SCALE GENOMIC DNA]</scope>
    <source>
        <strain evidence="2">CMW44962</strain>
    </source>
</reference>
<sequence>MTYDGDVVDTTARGPSRGSAIGTAPLGTTGAGQEAERIMRDHMDTTSNDRMRQGSMQQGDLGKFGFEK</sequence>
<organism evidence="2 3">
    <name type="scientific">Teratosphaeria destructans</name>
    <dbReference type="NCBI Taxonomy" id="418781"/>
    <lineage>
        <taxon>Eukaryota</taxon>
        <taxon>Fungi</taxon>
        <taxon>Dikarya</taxon>
        <taxon>Ascomycota</taxon>
        <taxon>Pezizomycotina</taxon>
        <taxon>Dothideomycetes</taxon>
        <taxon>Dothideomycetidae</taxon>
        <taxon>Mycosphaerellales</taxon>
        <taxon>Teratosphaeriaceae</taxon>
        <taxon>Teratosphaeria</taxon>
    </lineage>
</organism>
<protein>
    <submittedName>
        <fullName evidence="2">Uncharacterized protein</fullName>
    </submittedName>
</protein>
<accession>A0A9W7SZ10</accession>
<name>A0A9W7SZ10_9PEZI</name>
<proteinExistence type="predicted"/>
<feature type="region of interest" description="Disordered" evidence="1">
    <location>
        <begin position="1"/>
        <end position="33"/>
    </location>
</feature>
<comment type="caution">
    <text evidence="2">The sequence shown here is derived from an EMBL/GenBank/DDBJ whole genome shotgun (WGS) entry which is preliminary data.</text>
</comment>
<gene>
    <name evidence="2" type="ORF">Tdes44962_MAKER10534</name>
</gene>
<feature type="region of interest" description="Disordered" evidence="1">
    <location>
        <begin position="45"/>
        <end position="68"/>
    </location>
</feature>
<dbReference type="Proteomes" id="UP001138500">
    <property type="component" value="Unassembled WGS sequence"/>
</dbReference>